<keyword evidence="1" id="KW-0175">Coiled coil</keyword>
<dbReference type="RefSeq" id="WP_120131205.1">
    <property type="nucleotide sequence ID" value="NZ_RAHH01000002.1"/>
</dbReference>
<dbReference type="Proteomes" id="UP000284908">
    <property type="component" value="Unassembled WGS sequence"/>
</dbReference>
<dbReference type="AlphaFoldDB" id="A0A419NEJ4"/>
<reference evidence="2 3" key="1">
    <citation type="submission" date="2018-09" db="EMBL/GenBank/DDBJ databases">
        <authorList>
            <person name="Le Fleche-Mateos A."/>
        </authorList>
    </citation>
    <scope>NUCLEOTIDE SEQUENCE [LARGE SCALE GENOMIC DNA]</scope>
    <source>
        <strain evidence="2 3">DSM 27399</strain>
    </source>
</reference>
<sequence>MTDTTGIKALRERLVSLNRTYGLISSPATMEQANTSAHMFVKAGGIHHILAALDQLEAERQRADANEGYFKEMEKYADKLEKAGLQLEAEIAELKGDHVPVGVWCIQEVTDDDGGLSRTEFLSVTDGVKIPKDAPLFTAPQKPVGLRQIGSIDHDGGGFAEYFIEFTDSAQVGQAVYVID</sequence>
<comment type="caution">
    <text evidence="2">The sequence shown here is derived from an EMBL/GenBank/DDBJ whole genome shotgun (WGS) entry which is preliminary data.</text>
</comment>
<organism evidence="2 3">
    <name type="scientific">Rahnella woolbedingensis</name>
    <dbReference type="NCBI Taxonomy" id="1510574"/>
    <lineage>
        <taxon>Bacteria</taxon>
        <taxon>Pseudomonadati</taxon>
        <taxon>Pseudomonadota</taxon>
        <taxon>Gammaproteobacteria</taxon>
        <taxon>Enterobacterales</taxon>
        <taxon>Yersiniaceae</taxon>
        <taxon>Rahnella</taxon>
    </lineage>
</organism>
<feature type="coiled-coil region" evidence="1">
    <location>
        <begin position="46"/>
        <end position="97"/>
    </location>
</feature>
<dbReference type="OrthoDB" id="6507161at2"/>
<keyword evidence="3" id="KW-1185">Reference proteome</keyword>
<evidence type="ECO:0000313" key="3">
    <source>
        <dbReference type="Proteomes" id="UP000284908"/>
    </source>
</evidence>
<accession>A0A419NEJ4</accession>
<name>A0A419NEJ4_9GAMM</name>
<evidence type="ECO:0000313" key="2">
    <source>
        <dbReference type="EMBL" id="RJT47193.1"/>
    </source>
</evidence>
<evidence type="ECO:0000256" key="1">
    <source>
        <dbReference type="SAM" id="Coils"/>
    </source>
</evidence>
<dbReference type="EMBL" id="RAHH01000002">
    <property type="protein sequence ID" value="RJT47193.1"/>
    <property type="molecule type" value="Genomic_DNA"/>
</dbReference>
<protein>
    <submittedName>
        <fullName evidence="2">Uncharacterized protein</fullName>
    </submittedName>
</protein>
<proteinExistence type="predicted"/>
<gene>
    <name evidence="2" type="ORF">D6C13_02195</name>
</gene>